<dbReference type="PANTHER" id="PTHR35789">
    <property type="entry name" value="SPORE GERMINATION PROTEIN B3"/>
    <property type="match status" value="1"/>
</dbReference>
<dbReference type="PANTHER" id="PTHR35789:SF1">
    <property type="entry name" value="SPORE GERMINATION PROTEIN B3"/>
    <property type="match status" value="1"/>
</dbReference>
<keyword evidence="5" id="KW-0472">Membrane</keyword>
<dbReference type="AlphaFoldDB" id="A0A398CT53"/>
<evidence type="ECO:0000256" key="7">
    <source>
        <dbReference type="ARBA" id="ARBA00023288"/>
    </source>
</evidence>
<dbReference type="InterPro" id="IPR038501">
    <property type="entry name" value="Spore_GerAC_C_sf"/>
</dbReference>
<dbReference type="GO" id="GO:0016020">
    <property type="term" value="C:membrane"/>
    <property type="evidence" value="ECO:0007669"/>
    <property type="project" value="UniProtKB-SubCell"/>
</dbReference>
<comment type="similarity">
    <text evidence="2">Belongs to the GerABKC lipoprotein family.</text>
</comment>
<sequence length="376" mass="42859">MRRLRLIVGASLLLLAILPGCWNSKDVQNLAYVTAIGIDYSEDQYHMYMQVLNFTNVAKTENAELGKSIPIWVGKSTGKTLAEALGKIKETSQKSVYWGHVKVIVLTEDVLKRPINEVIEAINRYREVRYNINVFGTKEKLTDIFVQKSIFNLSPLDTLMYTPEQIFTPITGNKFIAQISEPGHSGAMPAIRIDRASWNEEKEKKPMLRLAGVYFFENRKMNAHLPEPEMVGMRWMARKISNVIINVPSEGEVAASVALISSRFRVLPTVRNGTVKFDIRAKLTGYIIELNKNESVALLGKEAAEVIKNDLLNTYRYGLKAKCDPYFLRHALYRDYPRIYRKLIAEEPFFLKEDSLGKVEVKVELTNTGKYKGRTD</sequence>
<evidence type="ECO:0000256" key="1">
    <source>
        <dbReference type="ARBA" id="ARBA00004635"/>
    </source>
</evidence>
<protein>
    <submittedName>
        <fullName evidence="10">Ger(X)C family spore germination protein</fullName>
    </submittedName>
</protein>
<comment type="subcellular location">
    <subcellularLocation>
        <location evidence="1">Membrane</location>
        <topology evidence="1">Lipid-anchor</topology>
    </subcellularLocation>
</comment>
<accession>A0A398CT53</accession>
<dbReference type="Proteomes" id="UP000266340">
    <property type="component" value="Unassembled WGS sequence"/>
</dbReference>
<evidence type="ECO:0000256" key="2">
    <source>
        <dbReference type="ARBA" id="ARBA00007886"/>
    </source>
</evidence>
<dbReference type="Pfam" id="PF25198">
    <property type="entry name" value="Spore_GerAC_N"/>
    <property type="match status" value="1"/>
</dbReference>
<dbReference type="EMBL" id="QXJM01000007">
    <property type="protein sequence ID" value="RIE05340.1"/>
    <property type="molecule type" value="Genomic_DNA"/>
</dbReference>
<keyword evidence="3" id="KW-0309">Germination</keyword>
<evidence type="ECO:0000259" key="8">
    <source>
        <dbReference type="Pfam" id="PF05504"/>
    </source>
</evidence>
<evidence type="ECO:0000256" key="4">
    <source>
        <dbReference type="ARBA" id="ARBA00022729"/>
    </source>
</evidence>
<comment type="caution">
    <text evidence="10">The sequence shown here is derived from an EMBL/GenBank/DDBJ whole genome shotgun (WGS) entry which is preliminary data.</text>
</comment>
<evidence type="ECO:0000256" key="5">
    <source>
        <dbReference type="ARBA" id="ARBA00023136"/>
    </source>
</evidence>
<organism evidence="10 11">
    <name type="scientific">Cohnella faecalis</name>
    <dbReference type="NCBI Taxonomy" id="2315694"/>
    <lineage>
        <taxon>Bacteria</taxon>
        <taxon>Bacillati</taxon>
        <taxon>Bacillota</taxon>
        <taxon>Bacilli</taxon>
        <taxon>Bacillales</taxon>
        <taxon>Paenibacillaceae</taxon>
        <taxon>Cohnella</taxon>
    </lineage>
</organism>
<dbReference type="OrthoDB" id="2380468at2"/>
<keyword evidence="4" id="KW-0732">Signal</keyword>
<dbReference type="Gene3D" id="3.30.300.210">
    <property type="entry name" value="Nutrient germinant receptor protein C, domain 3"/>
    <property type="match status" value="1"/>
</dbReference>
<dbReference type="InterPro" id="IPR057336">
    <property type="entry name" value="GerAC_N"/>
</dbReference>
<evidence type="ECO:0000256" key="6">
    <source>
        <dbReference type="ARBA" id="ARBA00023139"/>
    </source>
</evidence>
<feature type="domain" description="Spore germination GerAC-like C-terminal" evidence="8">
    <location>
        <begin position="212"/>
        <end position="369"/>
    </location>
</feature>
<keyword evidence="6" id="KW-0564">Palmitate</keyword>
<evidence type="ECO:0000313" key="11">
    <source>
        <dbReference type="Proteomes" id="UP000266340"/>
    </source>
</evidence>
<feature type="domain" description="Spore germination protein N-terminal" evidence="9">
    <location>
        <begin position="24"/>
        <end position="193"/>
    </location>
</feature>
<dbReference type="InterPro" id="IPR008844">
    <property type="entry name" value="Spore_GerAC-like"/>
</dbReference>
<gene>
    <name evidence="10" type="ORF">D3H35_00680</name>
</gene>
<evidence type="ECO:0000259" key="9">
    <source>
        <dbReference type="Pfam" id="PF25198"/>
    </source>
</evidence>
<dbReference type="GO" id="GO:0009847">
    <property type="term" value="P:spore germination"/>
    <property type="evidence" value="ECO:0007669"/>
    <property type="project" value="InterPro"/>
</dbReference>
<dbReference type="InterPro" id="IPR046953">
    <property type="entry name" value="Spore_GerAC-like_C"/>
</dbReference>
<dbReference type="NCBIfam" id="TIGR02887">
    <property type="entry name" value="spore_ger_x_C"/>
    <property type="match status" value="1"/>
</dbReference>
<name>A0A398CT53_9BACL</name>
<dbReference type="Pfam" id="PF05504">
    <property type="entry name" value="Spore_GerAC"/>
    <property type="match status" value="1"/>
</dbReference>
<keyword evidence="11" id="KW-1185">Reference proteome</keyword>
<evidence type="ECO:0000256" key="3">
    <source>
        <dbReference type="ARBA" id="ARBA00022544"/>
    </source>
</evidence>
<evidence type="ECO:0000313" key="10">
    <source>
        <dbReference type="EMBL" id="RIE05340.1"/>
    </source>
</evidence>
<dbReference type="RefSeq" id="WP_119147341.1">
    <property type="nucleotide sequence ID" value="NZ_JBHSOV010000044.1"/>
</dbReference>
<proteinExistence type="inferred from homology"/>
<reference evidence="10 11" key="1">
    <citation type="submission" date="2018-09" db="EMBL/GenBank/DDBJ databases">
        <title>Cohnella cavernae sp. nov., isolated from a karst cave.</title>
        <authorList>
            <person name="Zhu H."/>
        </authorList>
    </citation>
    <scope>NUCLEOTIDE SEQUENCE [LARGE SCALE GENOMIC DNA]</scope>
    <source>
        <strain evidence="10 11">K2E09-144</strain>
    </source>
</reference>
<keyword evidence="7" id="KW-0449">Lipoprotein</keyword>